<reference evidence="7" key="1">
    <citation type="submission" date="2022-07" db="EMBL/GenBank/DDBJ databases">
        <title>Sphingomonas sp. nov., a novel bacterium isolated from the north slope of the Mount Everest.</title>
        <authorList>
            <person name="Cui X."/>
            <person name="Liu Y."/>
        </authorList>
    </citation>
    <scope>NUCLEOTIDE SEQUENCE</scope>
    <source>
        <strain evidence="7">S5-59</strain>
    </source>
</reference>
<evidence type="ECO:0000313" key="8">
    <source>
        <dbReference type="Proteomes" id="UP001058533"/>
    </source>
</evidence>
<accession>A0ABY5L3B7</accession>
<evidence type="ECO:0000256" key="5">
    <source>
        <dbReference type="ARBA" id="ARBA00023163"/>
    </source>
</evidence>
<dbReference type="Pfam" id="PF00717">
    <property type="entry name" value="Peptidase_S24"/>
    <property type="match status" value="1"/>
</dbReference>
<feature type="domain" description="Peptidase S24/S26A/S26B/S26C" evidence="6">
    <location>
        <begin position="82"/>
        <end position="197"/>
    </location>
</feature>
<dbReference type="InterPro" id="IPR039418">
    <property type="entry name" value="LexA-like"/>
</dbReference>
<organism evidence="7 8">
    <name type="scientific">Sphingomonas qomolangmaensis</name>
    <dbReference type="NCBI Taxonomy" id="2918765"/>
    <lineage>
        <taxon>Bacteria</taxon>
        <taxon>Pseudomonadati</taxon>
        <taxon>Pseudomonadota</taxon>
        <taxon>Alphaproteobacteria</taxon>
        <taxon>Sphingomonadales</taxon>
        <taxon>Sphingomonadaceae</taxon>
        <taxon>Sphingomonas</taxon>
    </lineage>
</organism>
<dbReference type="PANTHER" id="PTHR40661">
    <property type="match status" value="1"/>
</dbReference>
<dbReference type="SUPFAM" id="SSF51306">
    <property type="entry name" value="LexA/Signal peptidase"/>
    <property type="match status" value="1"/>
</dbReference>
<proteinExistence type="predicted"/>
<dbReference type="PROSITE" id="PS00501">
    <property type="entry name" value="SPASE_I_1"/>
    <property type="match status" value="1"/>
</dbReference>
<keyword evidence="1" id="KW-0645">Protease</keyword>
<keyword evidence="4" id="KW-0238">DNA-binding</keyword>
<dbReference type="PANTHER" id="PTHR40661:SF3">
    <property type="entry name" value="FELS-1 PROPHAGE TRANSCRIPTIONAL REGULATOR"/>
    <property type="match status" value="1"/>
</dbReference>
<dbReference type="Gene3D" id="2.10.109.10">
    <property type="entry name" value="Umud Fragment, subunit A"/>
    <property type="match status" value="1"/>
</dbReference>
<name>A0ABY5L3B7_9SPHN</name>
<dbReference type="InterPro" id="IPR019756">
    <property type="entry name" value="Pept_S26A_signal_pept_1_Ser-AS"/>
</dbReference>
<gene>
    <name evidence="7" type="ORF">NMP03_09535</name>
</gene>
<dbReference type="RefSeq" id="WP_256505135.1">
    <property type="nucleotide sequence ID" value="NZ_CP101740.1"/>
</dbReference>
<keyword evidence="8" id="KW-1185">Reference proteome</keyword>
<sequence length="205" mass="21604">MESHEQRAALARIAGERGVSLARLSRVLGRNAAYVQQYVARGSPRLLPERERGLLADFLGVAEAALGGPADLQAVLRFDIAASAGPGGVAEIEVPERPARIDPQLLARLGVQPQAASMIRVAGDSMAPTLLDGDEILVDADARLGARAGVYVLRRDGVVMVKRLRRAGGGIDILSDNPAAPSWFGIDLATIAVIGRVAWVSRCLA</sequence>
<protein>
    <submittedName>
        <fullName evidence="7">Phage repressor protein</fullName>
    </submittedName>
</protein>
<dbReference type="EMBL" id="CP101740">
    <property type="protein sequence ID" value="UUL81455.1"/>
    <property type="molecule type" value="Genomic_DNA"/>
</dbReference>
<dbReference type="Proteomes" id="UP001058533">
    <property type="component" value="Chromosome"/>
</dbReference>
<evidence type="ECO:0000256" key="4">
    <source>
        <dbReference type="ARBA" id="ARBA00023125"/>
    </source>
</evidence>
<dbReference type="CDD" id="cd06529">
    <property type="entry name" value="S24_LexA-like"/>
    <property type="match status" value="1"/>
</dbReference>
<keyword evidence="5" id="KW-0804">Transcription</keyword>
<evidence type="ECO:0000256" key="1">
    <source>
        <dbReference type="ARBA" id="ARBA00022670"/>
    </source>
</evidence>
<dbReference type="InterPro" id="IPR036286">
    <property type="entry name" value="LexA/Signal_pep-like_sf"/>
</dbReference>
<dbReference type="InterPro" id="IPR015927">
    <property type="entry name" value="Peptidase_S24_S26A/B/C"/>
</dbReference>
<evidence type="ECO:0000256" key="3">
    <source>
        <dbReference type="ARBA" id="ARBA00023015"/>
    </source>
</evidence>
<evidence type="ECO:0000256" key="2">
    <source>
        <dbReference type="ARBA" id="ARBA00022801"/>
    </source>
</evidence>
<keyword evidence="2" id="KW-0378">Hydrolase</keyword>
<keyword evidence="3" id="KW-0805">Transcription regulation</keyword>
<evidence type="ECO:0000313" key="7">
    <source>
        <dbReference type="EMBL" id="UUL81455.1"/>
    </source>
</evidence>
<evidence type="ECO:0000259" key="6">
    <source>
        <dbReference type="Pfam" id="PF00717"/>
    </source>
</evidence>